<dbReference type="Proteomes" id="UP000189857">
    <property type="component" value="Unassembled WGS sequence"/>
</dbReference>
<sequence>MTKEEEFFDEIISDLFRRCNTCFKMIDKNEPYVVAYKNGYPAYFCRDHIYDAEHYLDWFQELVDIRRCDYDTDSRD</sequence>
<dbReference type="AlphaFoldDB" id="A0A1T4QXF6"/>
<evidence type="ECO:0000313" key="1">
    <source>
        <dbReference type="EMBL" id="SKA08008.1"/>
    </source>
</evidence>
<evidence type="ECO:0000313" key="2">
    <source>
        <dbReference type="Proteomes" id="UP000189857"/>
    </source>
</evidence>
<protein>
    <submittedName>
        <fullName evidence="1">Uncharacterized protein</fullName>
    </submittedName>
</protein>
<dbReference type="RefSeq" id="WP_078788307.1">
    <property type="nucleotide sequence ID" value="NZ_FMTO01000036.1"/>
</dbReference>
<reference evidence="1 2" key="1">
    <citation type="submission" date="2017-02" db="EMBL/GenBank/DDBJ databases">
        <authorList>
            <person name="Peterson S.W."/>
        </authorList>
    </citation>
    <scope>NUCLEOTIDE SEQUENCE [LARGE SCALE GENOMIC DNA]</scope>
    <source>
        <strain evidence="1 2">ATCC 17233</strain>
    </source>
</reference>
<organism evidence="1 2">
    <name type="scientific">Eubacterium ruminantium</name>
    <dbReference type="NCBI Taxonomy" id="42322"/>
    <lineage>
        <taxon>Bacteria</taxon>
        <taxon>Bacillati</taxon>
        <taxon>Bacillota</taxon>
        <taxon>Clostridia</taxon>
        <taxon>Eubacteriales</taxon>
        <taxon>Eubacteriaceae</taxon>
        <taxon>Eubacterium</taxon>
    </lineage>
</organism>
<gene>
    <name evidence="1" type="ORF">SAMN02745110_02542</name>
</gene>
<accession>A0A1T4QXF6</accession>
<keyword evidence="2" id="KW-1185">Reference proteome</keyword>
<dbReference type="EMBL" id="FUXA01000030">
    <property type="protein sequence ID" value="SKA08008.1"/>
    <property type="molecule type" value="Genomic_DNA"/>
</dbReference>
<name>A0A1T4QXF6_9FIRM</name>
<proteinExistence type="predicted"/>